<evidence type="ECO:0000256" key="1">
    <source>
        <dbReference type="SAM" id="MobiDB-lite"/>
    </source>
</evidence>
<feature type="compositionally biased region" description="Basic and acidic residues" evidence="1">
    <location>
        <begin position="808"/>
        <end position="828"/>
    </location>
</feature>
<feature type="compositionally biased region" description="Basic and acidic residues" evidence="1">
    <location>
        <begin position="655"/>
        <end position="664"/>
    </location>
</feature>
<feature type="region of interest" description="Disordered" evidence="1">
    <location>
        <begin position="759"/>
        <end position="828"/>
    </location>
</feature>
<reference evidence="2" key="1">
    <citation type="submission" date="2020-07" db="EMBL/GenBank/DDBJ databases">
        <title>Multicomponent nature underlies the extraordinary mechanical properties of spider dragline silk.</title>
        <authorList>
            <person name="Kono N."/>
            <person name="Nakamura H."/>
            <person name="Mori M."/>
            <person name="Yoshida Y."/>
            <person name="Ohtoshi R."/>
            <person name="Malay A.D."/>
            <person name="Moran D.A.P."/>
            <person name="Tomita M."/>
            <person name="Numata K."/>
            <person name="Arakawa K."/>
        </authorList>
    </citation>
    <scope>NUCLEOTIDE SEQUENCE</scope>
</reference>
<feature type="compositionally biased region" description="Basic and acidic residues" evidence="1">
    <location>
        <begin position="676"/>
        <end position="699"/>
    </location>
</feature>
<feature type="compositionally biased region" description="Basic and acidic residues" evidence="1">
    <location>
        <begin position="465"/>
        <end position="501"/>
    </location>
</feature>
<feature type="region of interest" description="Disordered" evidence="1">
    <location>
        <begin position="465"/>
        <end position="563"/>
    </location>
</feature>
<feature type="compositionally biased region" description="Basic and acidic residues" evidence="1">
    <location>
        <begin position="707"/>
        <end position="717"/>
    </location>
</feature>
<dbReference type="AlphaFoldDB" id="A0A8X6L362"/>
<gene>
    <name evidence="2" type="primary">AVEN_252294_1</name>
    <name evidence="2" type="ORF">TNCT_569971</name>
</gene>
<protein>
    <submittedName>
        <fullName evidence="2">Uncharacterized protein</fullName>
    </submittedName>
</protein>
<dbReference type="OrthoDB" id="6431506at2759"/>
<feature type="region of interest" description="Disordered" evidence="1">
    <location>
        <begin position="249"/>
        <end position="344"/>
    </location>
</feature>
<sequence>MLLKQEVTIKVKGGVAFILLFLPYSAVQGTFGPFFNQFSGSHFGKSQSNGWIPLRGVKSYLSGPPHVYDTLNTEYSHALYPFDKYHFIRIPVKGGIRVVPAPKNLELLKGTSIYEKYPNLRHIPILRKPLLNHYGRLHYRDHSRLLKHLDKPIITVPKTRHSEGLIRELHLKNTHIPSHISDLSDHVSHSGISDYKSLKGLKSIHGSHGYTITRPIIKSRGKHLSSLISSHRKEHSLPILSHHKVSHIEDSDDEHALTHSHHSDIGHEISHDHPSDIGHDLHHDHHSHSEHDLHHDHHSHPEHDLHHDHHSHSEHDLHHDHHSHSEHDLHHDHHSDIGHGLVHSHYSDDGHDLIHSHHSEIGHGLSHSHHGDIEHELIHSHHSDIDHDLPLSHHSHIGHLSYSHHSAIDHDLPHIHESDIEHDYHHIHDSPHSEIHHEDHDEVLEDHEGIDHDHEVIEHDHEGIEHDHEDTEHENHKVHKPDVEEHDSYSKEETPKKEDKTYSPPTDTQHKIEEIPSDEISQKDPVKEYPTHPRTKKYPEVLKTEKKDEKPDHTHGGLKLPHHGYSKINAAKINSLKGIFKRYQISHHRSNVHHSKSFGKLPNKYQGHHHIENIESYQSYPQIPKTVKSYDTVRYAGGRHPIRPVTGIVEQTHYNSEEPLKNEDLSTVSQGSYDEAPPKIEQQEQYHEEDYKPKTETTVKLHSHGHSHSDSYTESHKSYSSNYKSKPVLPRGRTKIYRNYEQPRTSSYEVEILHSESSDYAKDAEKYPDTSEPDSNSDDTRKSAPYASNENTDELDGFDYLESQLSFAEDKAEKQEQGDKVESKSDEK</sequence>
<accession>A0A8X6L362</accession>
<evidence type="ECO:0000313" key="2">
    <source>
        <dbReference type="EMBL" id="GFQ92073.1"/>
    </source>
</evidence>
<feature type="region of interest" description="Disordered" evidence="1">
    <location>
        <begin position="654"/>
        <end position="730"/>
    </location>
</feature>
<dbReference type="Proteomes" id="UP000887116">
    <property type="component" value="Unassembled WGS sequence"/>
</dbReference>
<comment type="caution">
    <text evidence="2">The sequence shown here is derived from an EMBL/GenBank/DDBJ whole genome shotgun (WGS) entry which is preliminary data.</text>
</comment>
<evidence type="ECO:0000313" key="3">
    <source>
        <dbReference type="Proteomes" id="UP000887116"/>
    </source>
</evidence>
<feature type="compositionally biased region" description="Basic and acidic residues" evidence="1">
    <location>
        <begin position="508"/>
        <end position="555"/>
    </location>
</feature>
<dbReference type="EMBL" id="BMAO01004056">
    <property type="protein sequence ID" value="GFQ92073.1"/>
    <property type="molecule type" value="Genomic_DNA"/>
</dbReference>
<feature type="compositionally biased region" description="Basic and acidic residues" evidence="1">
    <location>
        <begin position="249"/>
        <end position="337"/>
    </location>
</feature>
<proteinExistence type="predicted"/>
<feature type="compositionally biased region" description="Basic and acidic residues" evidence="1">
    <location>
        <begin position="759"/>
        <end position="769"/>
    </location>
</feature>
<keyword evidence="3" id="KW-1185">Reference proteome</keyword>
<organism evidence="2 3">
    <name type="scientific">Trichonephila clavata</name>
    <name type="common">Joro spider</name>
    <name type="synonym">Nephila clavata</name>
    <dbReference type="NCBI Taxonomy" id="2740835"/>
    <lineage>
        <taxon>Eukaryota</taxon>
        <taxon>Metazoa</taxon>
        <taxon>Ecdysozoa</taxon>
        <taxon>Arthropoda</taxon>
        <taxon>Chelicerata</taxon>
        <taxon>Arachnida</taxon>
        <taxon>Araneae</taxon>
        <taxon>Araneomorphae</taxon>
        <taxon>Entelegynae</taxon>
        <taxon>Araneoidea</taxon>
        <taxon>Nephilidae</taxon>
        <taxon>Trichonephila</taxon>
    </lineage>
</organism>
<name>A0A8X6L362_TRICU</name>